<dbReference type="InterPro" id="IPR013324">
    <property type="entry name" value="RNA_pol_sigma_r3/r4-like"/>
</dbReference>
<evidence type="ECO:0000256" key="6">
    <source>
        <dbReference type="RuleBase" id="RU000716"/>
    </source>
</evidence>
<dbReference type="PATRIC" id="fig|1122985.7.peg.570"/>
<evidence type="ECO:0000256" key="5">
    <source>
        <dbReference type="ARBA" id="ARBA00023163"/>
    </source>
</evidence>
<evidence type="ECO:0000256" key="1">
    <source>
        <dbReference type="ARBA" id="ARBA00010641"/>
    </source>
</evidence>
<keyword evidence="4 6" id="KW-0238">DNA-binding</keyword>
<dbReference type="AlphaFoldDB" id="A0A069QKJ3"/>
<dbReference type="PANTHER" id="PTHR43133">
    <property type="entry name" value="RNA POLYMERASE ECF-TYPE SIGMA FACTO"/>
    <property type="match status" value="1"/>
</dbReference>
<dbReference type="SUPFAM" id="SSF88946">
    <property type="entry name" value="Sigma2 domain of RNA polymerase sigma factors"/>
    <property type="match status" value="1"/>
</dbReference>
<dbReference type="CDD" id="cd06171">
    <property type="entry name" value="Sigma70_r4"/>
    <property type="match status" value="1"/>
</dbReference>
<keyword evidence="10" id="KW-1185">Reference proteome</keyword>
<dbReference type="InterPro" id="IPR013249">
    <property type="entry name" value="RNA_pol_sigma70_r4_t2"/>
</dbReference>
<dbReference type="GO" id="GO:0003677">
    <property type="term" value="F:DNA binding"/>
    <property type="evidence" value="ECO:0007669"/>
    <property type="project" value="UniProtKB-KW"/>
</dbReference>
<dbReference type="Pfam" id="PF04542">
    <property type="entry name" value="Sigma70_r2"/>
    <property type="match status" value="1"/>
</dbReference>
<evidence type="ECO:0000313" key="9">
    <source>
        <dbReference type="EMBL" id="KDR53330.1"/>
    </source>
</evidence>
<comment type="similarity">
    <text evidence="1 6">Belongs to the sigma-70 factor family. ECF subfamily.</text>
</comment>
<dbReference type="InterPro" id="IPR036388">
    <property type="entry name" value="WH-like_DNA-bd_sf"/>
</dbReference>
<evidence type="ECO:0000256" key="3">
    <source>
        <dbReference type="ARBA" id="ARBA00023082"/>
    </source>
</evidence>
<dbReference type="Gene3D" id="1.10.10.10">
    <property type="entry name" value="Winged helix-like DNA-binding domain superfamily/Winged helix DNA-binding domain"/>
    <property type="match status" value="1"/>
</dbReference>
<gene>
    <name evidence="9" type="ORF">HMPREF1991_00548</name>
</gene>
<dbReference type="Pfam" id="PF08281">
    <property type="entry name" value="Sigma70_r4_2"/>
    <property type="match status" value="1"/>
</dbReference>
<dbReference type="Proteomes" id="UP000027442">
    <property type="component" value="Unassembled WGS sequence"/>
</dbReference>
<protein>
    <recommendedName>
        <fullName evidence="6">RNA polymerase sigma factor</fullName>
    </recommendedName>
</protein>
<dbReference type="PROSITE" id="PS01063">
    <property type="entry name" value="SIGMA70_ECF"/>
    <property type="match status" value="1"/>
</dbReference>
<keyword evidence="2 6" id="KW-0805">Transcription regulation</keyword>
<dbReference type="InterPro" id="IPR000838">
    <property type="entry name" value="RNA_pol_sigma70_ECF_CS"/>
</dbReference>
<dbReference type="SUPFAM" id="SSF88659">
    <property type="entry name" value="Sigma3 and sigma4 domains of RNA polymerase sigma factors"/>
    <property type="match status" value="1"/>
</dbReference>
<evidence type="ECO:0000259" key="8">
    <source>
        <dbReference type="Pfam" id="PF08281"/>
    </source>
</evidence>
<sequence length="181" mass="20938">MTELDEQHLLQRLASPATRHAAFEAMVKAYAQPLYWKIRRMVLVHEDADDLVQNVFLKAWNGLDNFKQQSKLSTWLYRIAINEALDFLRRQKNALALQSPAEPTLTQELLADDYFDGDETQARFQEAIASLPDVQRTVFNLRYFDEMKYEEISVILSTSVGALKASYHLAVKKIRKIMDAE</sequence>
<dbReference type="InterPro" id="IPR007627">
    <property type="entry name" value="RNA_pol_sigma70_r2"/>
</dbReference>
<keyword evidence="5 6" id="KW-0804">Transcription</keyword>
<feature type="domain" description="RNA polymerase sigma factor 70 region 4 type 2" evidence="8">
    <location>
        <begin position="123"/>
        <end position="174"/>
    </location>
</feature>
<evidence type="ECO:0000313" key="10">
    <source>
        <dbReference type="Proteomes" id="UP000027442"/>
    </source>
</evidence>
<comment type="caution">
    <text evidence="9">The sequence shown here is derived from an EMBL/GenBank/DDBJ whole genome shotgun (WGS) entry which is preliminary data.</text>
</comment>
<dbReference type="NCBIfam" id="TIGR02937">
    <property type="entry name" value="sigma70-ECF"/>
    <property type="match status" value="1"/>
</dbReference>
<dbReference type="InterPro" id="IPR013325">
    <property type="entry name" value="RNA_pol_sigma_r2"/>
</dbReference>
<dbReference type="eggNOG" id="COG1595">
    <property type="taxonomic scope" value="Bacteria"/>
</dbReference>
<name>A0A069QKJ3_HOYLO</name>
<dbReference type="GO" id="GO:0006352">
    <property type="term" value="P:DNA-templated transcription initiation"/>
    <property type="evidence" value="ECO:0007669"/>
    <property type="project" value="InterPro"/>
</dbReference>
<dbReference type="RefSeq" id="WP_018968134.1">
    <property type="nucleotide sequence ID" value="NZ_KB899221.1"/>
</dbReference>
<accession>A0A069QKJ3</accession>
<dbReference type="PANTHER" id="PTHR43133:SF51">
    <property type="entry name" value="RNA POLYMERASE SIGMA FACTOR"/>
    <property type="match status" value="1"/>
</dbReference>
<dbReference type="InterPro" id="IPR014284">
    <property type="entry name" value="RNA_pol_sigma-70_dom"/>
</dbReference>
<keyword evidence="3 6" id="KW-0731">Sigma factor</keyword>
<evidence type="ECO:0000259" key="7">
    <source>
        <dbReference type="Pfam" id="PF04542"/>
    </source>
</evidence>
<proteinExistence type="inferred from homology"/>
<dbReference type="InterPro" id="IPR039425">
    <property type="entry name" value="RNA_pol_sigma-70-like"/>
</dbReference>
<reference evidence="9 10" key="1">
    <citation type="submission" date="2013-08" db="EMBL/GenBank/DDBJ databases">
        <authorList>
            <person name="Weinstock G."/>
            <person name="Sodergren E."/>
            <person name="Wylie T."/>
            <person name="Fulton L."/>
            <person name="Fulton R."/>
            <person name="Fronick C."/>
            <person name="O'Laughlin M."/>
            <person name="Godfrey J."/>
            <person name="Miner T."/>
            <person name="Herter B."/>
            <person name="Appelbaum E."/>
            <person name="Cordes M."/>
            <person name="Lek S."/>
            <person name="Wollam A."/>
            <person name="Pepin K.H."/>
            <person name="Palsikar V.B."/>
            <person name="Mitreva M."/>
            <person name="Wilson R.K."/>
        </authorList>
    </citation>
    <scope>NUCLEOTIDE SEQUENCE [LARGE SCALE GENOMIC DNA]</scope>
    <source>
        <strain evidence="9 10">ATCC 15930</strain>
    </source>
</reference>
<dbReference type="GO" id="GO:0016987">
    <property type="term" value="F:sigma factor activity"/>
    <property type="evidence" value="ECO:0007669"/>
    <property type="project" value="UniProtKB-KW"/>
</dbReference>
<evidence type="ECO:0000256" key="4">
    <source>
        <dbReference type="ARBA" id="ARBA00023125"/>
    </source>
</evidence>
<dbReference type="Gene3D" id="1.10.1740.10">
    <property type="match status" value="1"/>
</dbReference>
<evidence type="ECO:0000256" key="2">
    <source>
        <dbReference type="ARBA" id="ARBA00023015"/>
    </source>
</evidence>
<feature type="domain" description="RNA polymerase sigma-70 region 2" evidence="7">
    <location>
        <begin position="26"/>
        <end position="92"/>
    </location>
</feature>
<dbReference type="HOGENOM" id="CLU_047691_3_0_10"/>
<organism evidence="9 10">
    <name type="scientific">Hoylesella loescheii DSM 19665 = JCM 12249 = ATCC 15930</name>
    <dbReference type="NCBI Taxonomy" id="1122985"/>
    <lineage>
        <taxon>Bacteria</taxon>
        <taxon>Pseudomonadati</taxon>
        <taxon>Bacteroidota</taxon>
        <taxon>Bacteroidia</taxon>
        <taxon>Bacteroidales</taxon>
        <taxon>Prevotellaceae</taxon>
        <taxon>Hoylesella</taxon>
    </lineage>
</organism>
<dbReference type="EMBL" id="JNGW01000018">
    <property type="protein sequence ID" value="KDR53330.1"/>
    <property type="molecule type" value="Genomic_DNA"/>
</dbReference>